<dbReference type="InterPro" id="IPR015947">
    <property type="entry name" value="PUA-like_sf"/>
</dbReference>
<proteinExistence type="predicted"/>
<dbReference type="Gene3D" id="2.30.130.40">
    <property type="entry name" value="LON domain-like"/>
    <property type="match status" value="1"/>
</dbReference>
<dbReference type="SUPFAM" id="SSF88697">
    <property type="entry name" value="PUA domain-like"/>
    <property type="match status" value="1"/>
</dbReference>
<accession>A0AAW5EI20</accession>
<name>A0AAW5EI20_CAMJU</name>
<feature type="non-terminal residue" evidence="2">
    <location>
        <position position="204"/>
    </location>
</feature>
<reference evidence="2" key="1">
    <citation type="submission" date="2021-12" db="EMBL/GenBank/DDBJ databases">
        <title>Prevalence of phenicol resistance gene fexA in Campylobacter isolated from poultry supply chain.</title>
        <authorList>
            <person name="Tang B."/>
            <person name="Zheng X."/>
            <person name="Lin J."/>
            <person name="Lin R."/>
            <person name="Yang H."/>
            <person name="Shen Z."/>
            <person name="Xia F."/>
        </authorList>
    </citation>
    <scope>NUCLEOTIDE SEQUENCE</scope>
    <source>
        <strain evidence="2">CJHN2011004</strain>
    </source>
</reference>
<dbReference type="Pfam" id="PF02190">
    <property type="entry name" value="LON_substr_bdg"/>
    <property type="match status" value="1"/>
</dbReference>
<dbReference type="InterPro" id="IPR003111">
    <property type="entry name" value="Lon_prtase_N"/>
</dbReference>
<dbReference type="RefSeq" id="WP_240381461.1">
    <property type="nucleotide sequence ID" value="NZ_JAJUOL010000092.1"/>
</dbReference>
<dbReference type="SMART" id="SM00464">
    <property type="entry name" value="LON"/>
    <property type="match status" value="1"/>
</dbReference>
<evidence type="ECO:0000259" key="1">
    <source>
        <dbReference type="PROSITE" id="PS51787"/>
    </source>
</evidence>
<gene>
    <name evidence="2" type="ORF">LZC39_10030</name>
</gene>
<dbReference type="Proteomes" id="UP001199644">
    <property type="component" value="Unassembled WGS sequence"/>
</dbReference>
<sequence>DELFLYPFMITPIFISDSANMKALDLAIKNDSMLFVAPSKLENGRSFDEIYDCGVVGTIMRKVPLPDGRVKILFQGYAKARIIKPLSSKPLEAKIELIKEEFLEGTKKEALLDVLKEKVRALANISHYFSPDLLRTIDEGLDASRICDLILNTVRIKKQEAYQFFILTDLEEKLLKLIDLIAQEIEANKIQKEIKNRVHSRSDQ</sequence>
<evidence type="ECO:0000313" key="2">
    <source>
        <dbReference type="EMBL" id="MCH3852429.1"/>
    </source>
</evidence>
<dbReference type="Gene3D" id="1.20.58.1480">
    <property type="match status" value="1"/>
</dbReference>
<feature type="non-terminal residue" evidence="2">
    <location>
        <position position="1"/>
    </location>
</feature>
<dbReference type="PROSITE" id="PS51787">
    <property type="entry name" value="LON_N"/>
    <property type="match status" value="1"/>
</dbReference>
<dbReference type="EMBL" id="JAJUOL010000092">
    <property type="protein sequence ID" value="MCH3852429.1"/>
    <property type="molecule type" value="Genomic_DNA"/>
</dbReference>
<comment type="caution">
    <text evidence="2">The sequence shown here is derived from an EMBL/GenBank/DDBJ whole genome shotgun (WGS) entry which is preliminary data.</text>
</comment>
<dbReference type="AlphaFoldDB" id="A0AAW5EI20"/>
<feature type="domain" description="Lon N-terminal" evidence="1">
    <location>
        <begin position="1"/>
        <end position="185"/>
    </location>
</feature>
<evidence type="ECO:0000313" key="3">
    <source>
        <dbReference type="Proteomes" id="UP001199644"/>
    </source>
</evidence>
<organism evidence="2 3">
    <name type="scientific">Campylobacter jejuni</name>
    <dbReference type="NCBI Taxonomy" id="197"/>
    <lineage>
        <taxon>Bacteria</taxon>
        <taxon>Pseudomonadati</taxon>
        <taxon>Campylobacterota</taxon>
        <taxon>Epsilonproteobacteria</taxon>
        <taxon>Campylobacterales</taxon>
        <taxon>Campylobacteraceae</taxon>
        <taxon>Campylobacter</taxon>
    </lineage>
</organism>
<protein>
    <submittedName>
        <fullName evidence="2">LON peptidase substrate-binding domain-containing protein</fullName>
    </submittedName>
</protein>
<dbReference type="InterPro" id="IPR046336">
    <property type="entry name" value="Lon_prtase_N_sf"/>
</dbReference>